<feature type="region of interest" description="Disordered" evidence="1">
    <location>
        <begin position="234"/>
        <end position="317"/>
    </location>
</feature>
<dbReference type="InterPro" id="IPR023393">
    <property type="entry name" value="START-like_dom_sf"/>
</dbReference>
<evidence type="ECO:0000256" key="1">
    <source>
        <dbReference type="SAM" id="MobiDB-lite"/>
    </source>
</evidence>
<dbReference type="AlphaFoldDB" id="A0A8J2SJ68"/>
<accession>A0A8J2SJ68</accession>
<feature type="compositionally biased region" description="Basic and acidic residues" evidence="1">
    <location>
        <begin position="253"/>
        <end position="264"/>
    </location>
</feature>
<evidence type="ECO:0000256" key="2">
    <source>
        <dbReference type="SAM" id="SignalP"/>
    </source>
</evidence>
<feature type="compositionally biased region" description="Basic and acidic residues" evidence="1">
    <location>
        <begin position="289"/>
        <end position="302"/>
    </location>
</feature>
<proteinExistence type="predicted"/>
<feature type="compositionally biased region" description="Low complexity" evidence="1">
    <location>
        <begin position="236"/>
        <end position="252"/>
    </location>
</feature>
<dbReference type="Proteomes" id="UP000789595">
    <property type="component" value="Unassembled WGS sequence"/>
</dbReference>
<dbReference type="EMBL" id="CAKKNE010000004">
    <property type="protein sequence ID" value="CAH0372860.1"/>
    <property type="molecule type" value="Genomic_DNA"/>
</dbReference>
<protein>
    <recommendedName>
        <fullName evidence="5">START domain-containing protein</fullName>
    </recommendedName>
</protein>
<organism evidence="3 4">
    <name type="scientific">Pelagomonas calceolata</name>
    <dbReference type="NCBI Taxonomy" id="35677"/>
    <lineage>
        <taxon>Eukaryota</taxon>
        <taxon>Sar</taxon>
        <taxon>Stramenopiles</taxon>
        <taxon>Ochrophyta</taxon>
        <taxon>Pelagophyceae</taxon>
        <taxon>Pelagomonadales</taxon>
        <taxon>Pelagomonadaceae</taxon>
        <taxon>Pelagomonas</taxon>
    </lineage>
</organism>
<evidence type="ECO:0008006" key="5">
    <source>
        <dbReference type="Google" id="ProtNLM"/>
    </source>
</evidence>
<feature type="compositionally biased region" description="Basic residues" evidence="1">
    <location>
        <begin position="141"/>
        <end position="150"/>
    </location>
</feature>
<reference evidence="3" key="1">
    <citation type="submission" date="2021-11" db="EMBL/GenBank/DDBJ databases">
        <authorList>
            <consortium name="Genoscope - CEA"/>
            <person name="William W."/>
        </authorList>
    </citation>
    <scope>NUCLEOTIDE SEQUENCE</scope>
</reference>
<evidence type="ECO:0000313" key="3">
    <source>
        <dbReference type="EMBL" id="CAH0372860.1"/>
    </source>
</evidence>
<keyword evidence="4" id="KW-1185">Reference proteome</keyword>
<sequence>MRAAALLAVATTTTTTAIDWAAPGASRATLATLEGYPPPTCTCAATLEGSVDDVVDALLDPGTHHTWVSRLDESVVLAKDGAELVADADDAQVVYYRFALPFPCWDRQVSAALYCDRTEGGGARVELRRVSLPPPSEKPQSWRRKPKKRGDRVVGWTTAAAERFGPAWRIIARSRGRRRIDGAETPRHRADAATETSLKFDFQTQVRPLGAAGAAEQGLARAAERREAARRRALGLRDAAGLPRDLRAPAARRGPDARRADARRGPGHPLPAVAHPVGPRPRGPHARGARGDGHGAGRREGAAPRQGAAGGGAGPVRRPAIETAAGAAVARESLPEAAAADDSGGVQFSAVVMGSFFVVW</sequence>
<feature type="chain" id="PRO_5035286889" description="START domain-containing protein" evidence="2">
    <location>
        <begin position="18"/>
        <end position="360"/>
    </location>
</feature>
<dbReference type="Gene3D" id="3.30.530.20">
    <property type="match status" value="1"/>
</dbReference>
<comment type="caution">
    <text evidence="3">The sequence shown here is derived from an EMBL/GenBank/DDBJ whole genome shotgun (WGS) entry which is preliminary data.</text>
</comment>
<evidence type="ECO:0000313" key="4">
    <source>
        <dbReference type="Proteomes" id="UP000789595"/>
    </source>
</evidence>
<dbReference type="SUPFAM" id="SSF55961">
    <property type="entry name" value="Bet v1-like"/>
    <property type="match status" value="1"/>
</dbReference>
<gene>
    <name evidence="3" type="ORF">PECAL_4P00180</name>
</gene>
<feature type="region of interest" description="Disordered" evidence="1">
    <location>
        <begin position="131"/>
        <end position="151"/>
    </location>
</feature>
<keyword evidence="2" id="KW-0732">Signal</keyword>
<feature type="signal peptide" evidence="2">
    <location>
        <begin position="1"/>
        <end position="17"/>
    </location>
</feature>
<name>A0A8J2SJ68_9STRA</name>